<evidence type="ECO:0000256" key="3">
    <source>
        <dbReference type="ARBA" id="ARBA00022833"/>
    </source>
</evidence>
<keyword evidence="7" id="KW-1185">Reference proteome</keyword>
<evidence type="ECO:0000313" key="7">
    <source>
        <dbReference type="Proteomes" id="UP001301958"/>
    </source>
</evidence>
<feature type="region of interest" description="Disordered" evidence="4">
    <location>
        <begin position="197"/>
        <end position="310"/>
    </location>
</feature>
<evidence type="ECO:0000256" key="2">
    <source>
        <dbReference type="ARBA" id="ARBA00022771"/>
    </source>
</evidence>
<dbReference type="PANTHER" id="PTHR13173">
    <property type="entry name" value="WW DOMAIN BINDING PROTEIN 4"/>
    <property type="match status" value="1"/>
</dbReference>
<feature type="compositionally biased region" description="Basic and acidic residues" evidence="4">
    <location>
        <begin position="53"/>
        <end position="67"/>
    </location>
</feature>
<dbReference type="SUPFAM" id="SSF57667">
    <property type="entry name" value="beta-beta-alpha zinc fingers"/>
    <property type="match status" value="1"/>
</dbReference>
<dbReference type="InterPro" id="IPR036236">
    <property type="entry name" value="Znf_C2H2_sf"/>
</dbReference>
<dbReference type="Proteomes" id="UP001301958">
    <property type="component" value="Unassembled WGS sequence"/>
</dbReference>
<accession>A0AAN6YL45</accession>
<protein>
    <recommendedName>
        <fullName evidence="5">U1-C C2H2-type zinc finger domain-containing protein</fullName>
    </recommendedName>
</protein>
<dbReference type="GO" id="GO:0008270">
    <property type="term" value="F:zinc ion binding"/>
    <property type="evidence" value="ECO:0007669"/>
    <property type="project" value="UniProtKB-KW"/>
</dbReference>
<keyword evidence="3" id="KW-0862">Zinc</keyword>
<feature type="compositionally biased region" description="Basic and acidic residues" evidence="4">
    <location>
        <begin position="218"/>
        <end position="256"/>
    </location>
</feature>
<dbReference type="Pfam" id="PF06220">
    <property type="entry name" value="zf-U1"/>
    <property type="match status" value="1"/>
</dbReference>
<organism evidence="6 7">
    <name type="scientific">Podospora fimiseda</name>
    <dbReference type="NCBI Taxonomy" id="252190"/>
    <lineage>
        <taxon>Eukaryota</taxon>
        <taxon>Fungi</taxon>
        <taxon>Dikarya</taxon>
        <taxon>Ascomycota</taxon>
        <taxon>Pezizomycotina</taxon>
        <taxon>Sordariomycetes</taxon>
        <taxon>Sordariomycetidae</taxon>
        <taxon>Sordariales</taxon>
        <taxon>Podosporaceae</taxon>
        <taxon>Podospora</taxon>
    </lineage>
</organism>
<feature type="compositionally biased region" description="Basic residues" evidence="4">
    <location>
        <begin position="300"/>
        <end position="310"/>
    </location>
</feature>
<evidence type="ECO:0000256" key="1">
    <source>
        <dbReference type="ARBA" id="ARBA00022723"/>
    </source>
</evidence>
<dbReference type="PANTHER" id="PTHR13173:SF10">
    <property type="entry name" value="WW DOMAIN-BINDING PROTEIN 4"/>
    <property type="match status" value="1"/>
</dbReference>
<name>A0AAN6YL45_9PEZI</name>
<dbReference type="AlphaFoldDB" id="A0AAN6YL45"/>
<comment type="caution">
    <text evidence="6">The sequence shown here is derived from an EMBL/GenBank/DDBJ whole genome shotgun (WGS) entry which is preliminary data.</text>
</comment>
<proteinExistence type="predicted"/>
<dbReference type="EMBL" id="MU865586">
    <property type="protein sequence ID" value="KAK4221099.1"/>
    <property type="molecule type" value="Genomic_DNA"/>
</dbReference>
<evidence type="ECO:0000313" key="6">
    <source>
        <dbReference type="EMBL" id="KAK4221099.1"/>
    </source>
</evidence>
<dbReference type="InterPro" id="IPR013085">
    <property type="entry name" value="U1-CZ_Znf_C2H2"/>
</dbReference>
<dbReference type="GO" id="GO:0071011">
    <property type="term" value="C:precatalytic spliceosome"/>
    <property type="evidence" value="ECO:0007669"/>
    <property type="project" value="TreeGrafter"/>
</dbReference>
<feature type="region of interest" description="Disordered" evidence="4">
    <location>
        <begin position="53"/>
        <end position="104"/>
    </location>
</feature>
<dbReference type="GO" id="GO:0000398">
    <property type="term" value="P:mRNA splicing, via spliceosome"/>
    <property type="evidence" value="ECO:0007669"/>
    <property type="project" value="InterPro"/>
</dbReference>
<feature type="compositionally biased region" description="Basic and acidic residues" evidence="4">
    <location>
        <begin position="266"/>
        <end position="281"/>
    </location>
</feature>
<evidence type="ECO:0000256" key="4">
    <source>
        <dbReference type="SAM" id="MobiDB-lite"/>
    </source>
</evidence>
<dbReference type="InterPro" id="IPR040023">
    <property type="entry name" value="WBP4"/>
</dbReference>
<dbReference type="GO" id="GO:0003723">
    <property type="term" value="F:RNA binding"/>
    <property type="evidence" value="ECO:0007669"/>
    <property type="project" value="TreeGrafter"/>
</dbReference>
<feature type="compositionally biased region" description="Basic and acidic residues" evidence="4">
    <location>
        <begin position="148"/>
        <end position="158"/>
    </location>
</feature>
<feature type="domain" description="U1-C C2H2-type zinc finger" evidence="5">
    <location>
        <begin position="9"/>
        <end position="42"/>
    </location>
</feature>
<reference evidence="6" key="1">
    <citation type="journal article" date="2023" name="Mol. Phylogenet. Evol.">
        <title>Genome-scale phylogeny and comparative genomics of the fungal order Sordariales.</title>
        <authorList>
            <person name="Hensen N."/>
            <person name="Bonometti L."/>
            <person name="Westerberg I."/>
            <person name="Brannstrom I.O."/>
            <person name="Guillou S."/>
            <person name="Cros-Aarteil S."/>
            <person name="Calhoun S."/>
            <person name="Haridas S."/>
            <person name="Kuo A."/>
            <person name="Mondo S."/>
            <person name="Pangilinan J."/>
            <person name="Riley R."/>
            <person name="LaButti K."/>
            <person name="Andreopoulos B."/>
            <person name="Lipzen A."/>
            <person name="Chen C."/>
            <person name="Yan M."/>
            <person name="Daum C."/>
            <person name="Ng V."/>
            <person name="Clum A."/>
            <person name="Steindorff A."/>
            <person name="Ohm R.A."/>
            <person name="Martin F."/>
            <person name="Silar P."/>
            <person name="Natvig D.O."/>
            <person name="Lalanne C."/>
            <person name="Gautier V."/>
            <person name="Ament-Velasquez S.L."/>
            <person name="Kruys A."/>
            <person name="Hutchinson M.I."/>
            <person name="Powell A.J."/>
            <person name="Barry K."/>
            <person name="Miller A.N."/>
            <person name="Grigoriev I.V."/>
            <person name="Debuchy R."/>
            <person name="Gladieux P."/>
            <person name="Hiltunen Thoren M."/>
            <person name="Johannesson H."/>
        </authorList>
    </citation>
    <scope>NUCLEOTIDE SEQUENCE</scope>
    <source>
        <strain evidence="6">CBS 990.96</strain>
    </source>
</reference>
<evidence type="ECO:0000259" key="5">
    <source>
        <dbReference type="Pfam" id="PF06220"/>
    </source>
</evidence>
<reference evidence="6" key="2">
    <citation type="submission" date="2023-05" db="EMBL/GenBank/DDBJ databases">
        <authorList>
            <consortium name="Lawrence Berkeley National Laboratory"/>
            <person name="Steindorff A."/>
            <person name="Hensen N."/>
            <person name="Bonometti L."/>
            <person name="Westerberg I."/>
            <person name="Brannstrom I.O."/>
            <person name="Guillou S."/>
            <person name="Cros-Aarteil S."/>
            <person name="Calhoun S."/>
            <person name="Haridas S."/>
            <person name="Kuo A."/>
            <person name="Mondo S."/>
            <person name="Pangilinan J."/>
            <person name="Riley R."/>
            <person name="Labutti K."/>
            <person name="Andreopoulos B."/>
            <person name="Lipzen A."/>
            <person name="Chen C."/>
            <person name="Yanf M."/>
            <person name="Daum C."/>
            <person name="Ng V."/>
            <person name="Clum A."/>
            <person name="Ohm R."/>
            <person name="Martin F."/>
            <person name="Silar P."/>
            <person name="Natvig D."/>
            <person name="Lalanne C."/>
            <person name="Gautier V."/>
            <person name="Ament-Velasquez S.L."/>
            <person name="Kruys A."/>
            <person name="Hutchinson M.I."/>
            <person name="Powell A.J."/>
            <person name="Barry K."/>
            <person name="Miller A.N."/>
            <person name="Grigoriev I.V."/>
            <person name="Debuchy R."/>
            <person name="Gladieux P."/>
            <person name="Thoren M.H."/>
            <person name="Johannesson H."/>
        </authorList>
    </citation>
    <scope>NUCLEOTIDE SEQUENCE</scope>
    <source>
        <strain evidence="6">CBS 990.96</strain>
    </source>
</reference>
<feature type="region of interest" description="Disordered" evidence="4">
    <location>
        <begin position="138"/>
        <end position="158"/>
    </location>
</feature>
<keyword evidence="2" id="KW-0863">Zinc-finger</keyword>
<keyword evidence="1" id="KW-0479">Metal-binding</keyword>
<feature type="compositionally biased region" description="Low complexity" evidence="4">
    <location>
        <begin position="73"/>
        <end position="89"/>
    </location>
</feature>
<gene>
    <name evidence="6" type="ORF">QBC38DRAFT_523634</name>
</gene>
<sequence length="310" mass="34426">MSEYWKSTPKYWCKHCSVYVRDTKLERVNHEATGKHQGAIKRSLRDIHRAAEQVEREKDRAKREVERLNGVISSSSASPSSKPHAARSATTTTQPKEATQAERQRQLEELAELGVAIPDEFRKDMAMVREWSVTSTRLIDDDGGDGDGEAKGEGKDWAGRAVGIKRAREMTEEEKEKEEALNGLFNQNKKRRWGVGSRMMPEGEDEELDALLSGGLVVKKEKEEDAEGDAVKKEGEVEPAKGEEKDAGQQVKKEELQNEAALDSIPEAKTESPLEGKKEPGEGDAGPTGVPSVAPVPVFKSRRPKNVRKK</sequence>